<evidence type="ECO:0000256" key="2">
    <source>
        <dbReference type="ARBA" id="ARBA00023015"/>
    </source>
</evidence>
<feature type="domain" description="Plus3" evidence="6">
    <location>
        <begin position="261"/>
        <end position="393"/>
    </location>
</feature>
<reference evidence="8" key="4">
    <citation type="submission" date="2015-06" db="UniProtKB">
        <authorList>
            <consortium name="EnsemblFungi"/>
        </authorList>
    </citation>
    <scope>IDENTIFICATION</scope>
</reference>
<feature type="compositionally biased region" description="Basic and acidic residues" evidence="5">
    <location>
        <begin position="459"/>
        <end position="495"/>
    </location>
</feature>
<reference evidence="9" key="1">
    <citation type="submission" date="2010-11" db="EMBL/GenBank/DDBJ databases">
        <title>The genome sequence of Microbotryum violaceum strain p1A1 Lamole.</title>
        <authorList>
            <person name="Cuomo C."/>
            <person name="Perlin M."/>
            <person name="Young S.K."/>
            <person name="Zeng Q."/>
            <person name="Gargeya S."/>
            <person name="Alvarado L."/>
            <person name="Berlin A."/>
            <person name="Chapman S.B."/>
            <person name="Chen Z."/>
            <person name="Freedman E."/>
            <person name="Gellesch M."/>
            <person name="Goldberg J."/>
            <person name="Griggs A."/>
            <person name="Gujja S."/>
            <person name="Heilman E."/>
            <person name="Heiman D."/>
            <person name="Howarth C."/>
            <person name="Mehta T."/>
            <person name="Neiman D."/>
            <person name="Pearson M."/>
            <person name="Roberts A."/>
            <person name="Saif S."/>
            <person name="Shea T."/>
            <person name="Shenoy N."/>
            <person name="Sisk P."/>
            <person name="Stolte C."/>
            <person name="Sykes S."/>
            <person name="White J."/>
            <person name="Yandava C."/>
            <person name="Haas B."/>
            <person name="Nusbaum C."/>
            <person name="Birren B."/>
        </authorList>
    </citation>
    <scope>NUCLEOTIDE SEQUENCE [LARGE SCALE GENOMIC DNA]</scope>
    <source>
        <strain evidence="9">p1A1 Lamole</strain>
    </source>
</reference>
<evidence type="ECO:0000256" key="1">
    <source>
        <dbReference type="ARBA" id="ARBA00004123"/>
    </source>
</evidence>
<dbReference type="GO" id="GO:0016593">
    <property type="term" value="C:Cdc73/Paf1 complex"/>
    <property type="evidence" value="ECO:0007669"/>
    <property type="project" value="TreeGrafter"/>
</dbReference>
<dbReference type="EMBL" id="GL541705">
    <property type="protein sequence ID" value="KDE04507.1"/>
    <property type="molecule type" value="Genomic_DNA"/>
</dbReference>
<dbReference type="InterPro" id="IPR036128">
    <property type="entry name" value="Plus3-like_sf"/>
</dbReference>
<evidence type="ECO:0000256" key="5">
    <source>
        <dbReference type="SAM" id="MobiDB-lite"/>
    </source>
</evidence>
<feature type="compositionally biased region" description="Basic residues" evidence="5">
    <location>
        <begin position="18"/>
        <end position="30"/>
    </location>
</feature>
<dbReference type="EnsemblFungi" id="MVLG_05073T0">
    <property type="protein sequence ID" value="MVLG_05073T0"/>
    <property type="gene ID" value="MVLG_05073"/>
</dbReference>
<dbReference type="PROSITE" id="PS51360">
    <property type="entry name" value="PLUS3"/>
    <property type="match status" value="1"/>
</dbReference>
<dbReference type="EMBL" id="AEIJ01000503">
    <property type="status" value="NOT_ANNOTATED_CDS"/>
    <property type="molecule type" value="Genomic_DNA"/>
</dbReference>
<feature type="compositionally biased region" description="Basic and acidic residues" evidence="5">
    <location>
        <begin position="84"/>
        <end position="100"/>
    </location>
</feature>
<protein>
    <recommendedName>
        <fullName evidence="6">Plus3 domain-containing protein</fullName>
    </recommendedName>
</protein>
<dbReference type="Pfam" id="PF03126">
    <property type="entry name" value="Plus-3"/>
    <property type="match status" value="1"/>
</dbReference>
<evidence type="ECO:0000313" key="8">
    <source>
        <dbReference type="EnsemblFungi" id="MVLG_05073T0"/>
    </source>
</evidence>
<keyword evidence="3" id="KW-0804">Transcription</keyword>
<reference evidence="7" key="2">
    <citation type="submission" date="2010-11" db="EMBL/GenBank/DDBJ databases">
        <authorList>
            <consortium name="The Broad Institute Genome Sequencing Platform"/>
            <person name="Earl A."/>
            <person name="Ward D."/>
            <person name="Feldgarden M."/>
            <person name="Gevers D."/>
            <person name="Butler R."/>
            <person name="Young S.K."/>
            <person name="Zeng Q."/>
            <person name="Gargeya S."/>
            <person name="Fitzgerald M."/>
            <person name="Haas B."/>
            <person name="Abouelleil A."/>
            <person name="Alvarado L."/>
            <person name="Arachchi H.M."/>
            <person name="Berlin A."/>
            <person name="Brown A."/>
            <person name="Chapman S.B."/>
            <person name="Chen Z."/>
            <person name="Dunbar C."/>
            <person name="Freedman E."/>
            <person name="Gearin G."/>
            <person name="Gellesch M."/>
            <person name="Goldberg J."/>
            <person name="Griggs A."/>
            <person name="Gujja S."/>
            <person name="Heilman E."/>
            <person name="Heiman D."/>
            <person name="Howarth C."/>
            <person name="Larson L."/>
            <person name="Lui A."/>
            <person name="MacDonald P.J.P."/>
            <person name="Mehta T."/>
            <person name="Montmayeur A."/>
            <person name="Murphy C."/>
            <person name="Neiman D."/>
            <person name="Pearson M."/>
            <person name="Priest M."/>
            <person name="Roberts A."/>
            <person name="Saif S."/>
            <person name="Shea T."/>
            <person name="Shenoy N."/>
            <person name="Sisk P."/>
            <person name="Stolte C."/>
            <person name="Sykes S."/>
            <person name="White J."/>
            <person name="Yandava C."/>
            <person name="Wortman J."/>
            <person name="Nusbaum C."/>
            <person name="Birren B."/>
        </authorList>
    </citation>
    <scope>NUCLEOTIDE SEQUENCE</scope>
    <source>
        <strain evidence="7">P1A1 Lamole</strain>
    </source>
</reference>
<keyword evidence="2" id="KW-0805">Transcription regulation</keyword>
<dbReference type="HOGENOM" id="CLU_036626_0_0_1"/>
<evidence type="ECO:0000313" key="9">
    <source>
        <dbReference type="Proteomes" id="UP000017200"/>
    </source>
</evidence>
<dbReference type="SUPFAM" id="SSF159042">
    <property type="entry name" value="Plus3-like"/>
    <property type="match status" value="1"/>
</dbReference>
<feature type="region of interest" description="Disordered" evidence="5">
    <location>
        <begin position="1"/>
        <end position="100"/>
    </location>
</feature>
<feature type="compositionally biased region" description="Polar residues" evidence="5">
    <location>
        <begin position="536"/>
        <end position="561"/>
    </location>
</feature>
<proteinExistence type="predicted"/>
<dbReference type="OMA" id="ISGCYAR"/>
<dbReference type="STRING" id="683840.U5HD56"/>
<dbReference type="Gene3D" id="3.90.70.200">
    <property type="entry name" value="Plus-3 domain"/>
    <property type="match status" value="1"/>
</dbReference>
<name>U5HD56_USTV1</name>
<evidence type="ECO:0000256" key="3">
    <source>
        <dbReference type="ARBA" id="ARBA00023163"/>
    </source>
</evidence>
<feature type="compositionally biased region" description="Polar residues" evidence="5">
    <location>
        <begin position="224"/>
        <end position="233"/>
    </location>
</feature>
<reference evidence="7 9" key="3">
    <citation type="journal article" date="2015" name="BMC Genomics">
        <title>Sex and parasites: genomic and transcriptomic analysis of Microbotryum lychnidis-dioicae, the biotrophic and plant-castrating anther smut fungus.</title>
        <authorList>
            <person name="Perlin M.H."/>
            <person name="Amselem J."/>
            <person name="Fontanillas E."/>
            <person name="Toh S.S."/>
            <person name="Chen Z."/>
            <person name="Goldberg J."/>
            <person name="Duplessis S."/>
            <person name="Henrissat B."/>
            <person name="Young S."/>
            <person name="Zeng Q."/>
            <person name="Aguileta G."/>
            <person name="Petit E."/>
            <person name="Badouin H."/>
            <person name="Andrews J."/>
            <person name="Razeeq D."/>
            <person name="Gabaldon T."/>
            <person name="Quesneville H."/>
            <person name="Giraud T."/>
            <person name="Hood M.E."/>
            <person name="Schultz D.J."/>
            <person name="Cuomo C.A."/>
        </authorList>
    </citation>
    <scope>NUCLEOTIDE SEQUENCE [LARGE SCALE GENOMIC DNA]</scope>
    <source>
        <strain evidence="7">P1A1 Lamole</strain>
        <strain evidence="9">p1A1 Lamole</strain>
    </source>
</reference>
<comment type="subcellular location">
    <subcellularLocation>
        <location evidence="1">Nucleus</location>
    </subcellularLocation>
</comment>
<dbReference type="GO" id="GO:1990269">
    <property type="term" value="F:RNA polymerase II C-terminal domain phosphoserine binding"/>
    <property type="evidence" value="ECO:0007669"/>
    <property type="project" value="TreeGrafter"/>
</dbReference>
<dbReference type="GO" id="GO:0003677">
    <property type="term" value="F:DNA binding"/>
    <property type="evidence" value="ECO:0007669"/>
    <property type="project" value="InterPro"/>
</dbReference>
<dbReference type="PANTHER" id="PTHR13115:SF8">
    <property type="entry name" value="RNA POLYMERASE-ASSOCIATED PROTEIN RTF1 HOMOLOG"/>
    <property type="match status" value="1"/>
</dbReference>
<evidence type="ECO:0000259" key="6">
    <source>
        <dbReference type="PROSITE" id="PS51360"/>
    </source>
</evidence>
<evidence type="ECO:0000256" key="4">
    <source>
        <dbReference type="ARBA" id="ARBA00023242"/>
    </source>
</evidence>
<dbReference type="OrthoDB" id="166375at2759"/>
<dbReference type="AlphaFoldDB" id="U5HD56"/>
<feature type="region of interest" description="Disordered" evidence="5">
    <location>
        <begin position="447"/>
        <end position="495"/>
    </location>
</feature>
<sequence length="578" mass="65227">MSDLDDELLGLAEGTSSGRRKTAPAKRRRAPVPQAEDSASDMDMSSASDTEPNSSIKAARNLRPRHRRRSDDGEAGDSAGGPQIDDRDPRDKYRLEGKYIDHHDRARIEAMNELDREAILGERQDEINIYTERLQLRQMVQRKEKKDLQGGVDESDEDDEYDMRPTRDRKMTGTTREKRDGLAKLRKSREGKAQKREQKHRARDHDYDDEDNEGEQRRTRSRKPTASSDAYTDSESEMERRSSELTAAKAGLGRTTRKEDVATESELGSVLVPRSKLAAFCNAPWFGEWIKDAWVRLGVGLGPDRLPQYRLCRVSSVREGTQSYRLEQTTTNTELELCHGNSVRFFQMHVISDSPMVSREFSRLQRQLLTDQIPLPSQKDVNRIRKKLDEHNDYVMTEADVAAVLAKKGARVNAAAGKARLLIQRDFARQAGDDRLLAEVSAQLATFDAPAPSPGPVGSEHESEQDRMKRLNERNRANNREDIKKAEGRAQEERRRQAVALARGDSSVKVDPSARVKTMTRLTYDRDTLGRATGFADQSNPHTPTKTSAKPSSQSATSGQKFEQLAASRIHVDVDLDF</sequence>
<organism evidence="7">
    <name type="scientific">Microbotryum lychnidis-dioicae (strain p1A1 Lamole / MvSl-1064)</name>
    <name type="common">Anther smut fungus</name>
    <dbReference type="NCBI Taxonomy" id="683840"/>
    <lineage>
        <taxon>Eukaryota</taxon>
        <taxon>Fungi</taxon>
        <taxon>Dikarya</taxon>
        <taxon>Basidiomycota</taxon>
        <taxon>Pucciniomycotina</taxon>
        <taxon>Microbotryomycetes</taxon>
        <taxon>Microbotryales</taxon>
        <taxon>Microbotryaceae</taxon>
        <taxon>Microbotryum</taxon>
    </lineage>
</organism>
<accession>U5HD56</accession>
<feature type="region of interest" description="Disordered" evidence="5">
    <location>
        <begin position="132"/>
        <end position="260"/>
    </location>
</feature>
<gene>
    <name evidence="7" type="ORF">MVLG_05073</name>
</gene>
<keyword evidence="4" id="KW-0539">Nucleus</keyword>
<dbReference type="InterPro" id="IPR004343">
    <property type="entry name" value="Plus-3_dom"/>
</dbReference>
<evidence type="ECO:0000313" key="7">
    <source>
        <dbReference type="EMBL" id="KDE04507.1"/>
    </source>
</evidence>
<feature type="region of interest" description="Disordered" evidence="5">
    <location>
        <begin position="529"/>
        <end position="561"/>
    </location>
</feature>
<dbReference type="SMART" id="SM00719">
    <property type="entry name" value="Plus3"/>
    <property type="match status" value="1"/>
</dbReference>
<feature type="compositionally biased region" description="Basic and acidic residues" evidence="5">
    <location>
        <begin position="162"/>
        <end position="196"/>
    </location>
</feature>
<keyword evidence="9" id="KW-1185">Reference proteome</keyword>
<dbReference type="PANTHER" id="PTHR13115">
    <property type="entry name" value="RNA POLYMERASE-ASSOCIATED PROTEIN RTF1 HOMOLOG"/>
    <property type="match status" value="1"/>
</dbReference>
<dbReference type="FunCoup" id="U5HD56">
    <property type="interactions" value="640"/>
</dbReference>
<dbReference type="InParanoid" id="U5HD56"/>
<dbReference type="Proteomes" id="UP000017200">
    <property type="component" value="Unassembled WGS sequence"/>
</dbReference>